<dbReference type="GO" id="GO:0005886">
    <property type="term" value="C:plasma membrane"/>
    <property type="evidence" value="ECO:0007669"/>
    <property type="project" value="TreeGrafter"/>
</dbReference>
<dbReference type="Pfam" id="PF02535">
    <property type="entry name" value="Zip"/>
    <property type="match status" value="1"/>
</dbReference>
<dbReference type="AlphaFoldDB" id="A0A3M7RJ66"/>
<sequence>MFGVLVGLLIGGFVFFTNLSYMFIAGTFLYISLVDMIPELSENKEDDSIANFLIQSFGILFGVGVMALIAIFESDIQHMFDH</sequence>
<accession>A0A3M7RJ66</accession>
<feature type="transmembrane region" description="Helical" evidence="6">
    <location>
        <begin position="52"/>
        <end position="72"/>
    </location>
</feature>
<evidence type="ECO:0000313" key="7">
    <source>
        <dbReference type="EMBL" id="RNA23447.1"/>
    </source>
</evidence>
<dbReference type="GO" id="GO:0005385">
    <property type="term" value="F:zinc ion transmembrane transporter activity"/>
    <property type="evidence" value="ECO:0007669"/>
    <property type="project" value="TreeGrafter"/>
</dbReference>
<dbReference type="PANTHER" id="PTHR12191:SF37">
    <property type="entry name" value="ZINC TRANSPORTER FOI"/>
    <property type="match status" value="1"/>
</dbReference>
<dbReference type="EMBL" id="REGN01003291">
    <property type="protein sequence ID" value="RNA23447.1"/>
    <property type="molecule type" value="Genomic_DNA"/>
</dbReference>
<dbReference type="Proteomes" id="UP000276133">
    <property type="component" value="Unassembled WGS sequence"/>
</dbReference>
<keyword evidence="8" id="KW-1185">Reference proteome</keyword>
<dbReference type="GO" id="GO:0030003">
    <property type="term" value="P:intracellular monoatomic cation homeostasis"/>
    <property type="evidence" value="ECO:0007669"/>
    <property type="project" value="TreeGrafter"/>
</dbReference>
<protein>
    <submittedName>
        <fullName evidence="7">Zinc transporter foi</fullName>
    </submittedName>
</protein>
<dbReference type="PANTHER" id="PTHR12191">
    <property type="entry name" value="SOLUTE CARRIER FAMILY 39"/>
    <property type="match status" value="1"/>
</dbReference>
<dbReference type="GO" id="GO:0140410">
    <property type="term" value="F:monoatomic cation:bicarbonate symporter activity"/>
    <property type="evidence" value="ECO:0007669"/>
    <property type="project" value="TreeGrafter"/>
</dbReference>
<keyword evidence="4 6" id="KW-1133">Transmembrane helix</keyword>
<keyword evidence="5 6" id="KW-0472">Membrane</keyword>
<evidence type="ECO:0000256" key="1">
    <source>
        <dbReference type="ARBA" id="ARBA00004141"/>
    </source>
</evidence>
<dbReference type="InterPro" id="IPR003689">
    <property type="entry name" value="ZIP"/>
</dbReference>
<comment type="similarity">
    <text evidence="2">Belongs to the ZIP transporter (TC 2.A.5) family.</text>
</comment>
<proteinExistence type="inferred from homology"/>
<keyword evidence="3 6" id="KW-0812">Transmembrane</keyword>
<comment type="subcellular location">
    <subcellularLocation>
        <location evidence="1">Membrane</location>
        <topology evidence="1">Multi-pass membrane protein</topology>
    </subcellularLocation>
</comment>
<feature type="transmembrane region" description="Helical" evidence="6">
    <location>
        <begin position="6"/>
        <end position="31"/>
    </location>
</feature>
<dbReference type="OrthoDB" id="200954at2759"/>
<organism evidence="7 8">
    <name type="scientific">Brachionus plicatilis</name>
    <name type="common">Marine rotifer</name>
    <name type="synonym">Brachionus muelleri</name>
    <dbReference type="NCBI Taxonomy" id="10195"/>
    <lineage>
        <taxon>Eukaryota</taxon>
        <taxon>Metazoa</taxon>
        <taxon>Spiralia</taxon>
        <taxon>Gnathifera</taxon>
        <taxon>Rotifera</taxon>
        <taxon>Eurotatoria</taxon>
        <taxon>Monogononta</taxon>
        <taxon>Pseudotrocha</taxon>
        <taxon>Ploima</taxon>
        <taxon>Brachionidae</taxon>
        <taxon>Brachionus</taxon>
    </lineage>
</organism>
<evidence type="ECO:0000256" key="5">
    <source>
        <dbReference type="ARBA" id="ARBA00023136"/>
    </source>
</evidence>
<evidence type="ECO:0000313" key="8">
    <source>
        <dbReference type="Proteomes" id="UP000276133"/>
    </source>
</evidence>
<evidence type="ECO:0000256" key="4">
    <source>
        <dbReference type="ARBA" id="ARBA00022989"/>
    </source>
</evidence>
<gene>
    <name evidence="7" type="ORF">BpHYR1_052870</name>
</gene>
<evidence type="ECO:0000256" key="6">
    <source>
        <dbReference type="SAM" id="Phobius"/>
    </source>
</evidence>
<evidence type="ECO:0000256" key="3">
    <source>
        <dbReference type="ARBA" id="ARBA00022692"/>
    </source>
</evidence>
<comment type="caution">
    <text evidence="7">The sequence shown here is derived from an EMBL/GenBank/DDBJ whole genome shotgun (WGS) entry which is preliminary data.</text>
</comment>
<dbReference type="GO" id="GO:0071578">
    <property type="term" value="P:zinc ion import across plasma membrane"/>
    <property type="evidence" value="ECO:0007669"/>
    <property type="project" value="TreeGrafter"/>
</dbReference>
<dbReference type="InterPro" id="IPR050799">
    <property type="entry name" value="ZIP_Transporter"/>
</dbReference>
<evidence type="ECO:0000256" key="2">
    <source>
        <dbReference type="ARBA" id="ARBA00006939"/>
    </source>
</evidence>
<reference evidence="7 8" key="1">
    <citation type="journal article" date="2018" name="Sci. Rep.">
        <title>Genomic signatures of local adaptation to the degree of environmental predictability in rotifers.</title>
        <authorList>
            <person name="Franch-Gras L."/>
            <person name="Hahn C."/>
            <person name="Garcia-Roger E.M."/>
            <person name="Carmona M.J."/>
            <person name="Serra M."/>
            <person name="Gomez A."/>
        </authorList>
    </citation>
    <scope>NUCLEOTIDE SEQUENCE [LARGE SCALE GENOMIC DNA]</scope>
    <source>
        <strain evidence="7">HYR1</strain>
    </source>
</reference>
<name>A0A3M7RJ66_BRAPC</name>